<keyword evidence="5" id="KW-1185">Reference proteome</keyword>
<evidence type="ECO:0000313" key="5">
    <source>
        <dbReference type="Proteomes" id="UP000094801"/>
    </source>
</evidence>
<evidence type="ECO:0000259" key="3">
    <source>
        <dbReference type="Pfam" id="PF12697"/>
    </source>
</evidence>
<gene>
    <name evidence="4" type="ORF">CANARDRAFT_28278</name>
</gene>
<proteinExistence type="inferred from homology"/>
<dbReference type="SUPFAM" id="SSF53474">
    <property type="entry name" value="alpha/beta-Hydrolases"/>
    <property type="match status" value="1"/>
</dbReference>
<feature type="domain" description="AB hydrolase-1" evidence="3">
    <location>
        <begin position="67"/>
        <end position="323"/>
    </location>
</feature>
<evidence type="ECO:0000313" key="4">
    <source>
        <dbReference type="EMBL" id="ODV85488.1"/>
    </source>
</evidence>
<dbReference type="GO" id="GO:0052689">
    <property type="term" value="F:carboxylic ester hydrolase activity"/>
    <property type="evidence" value="ECO:0007669"/>
    <property type="project" value="TreeGrafter"/>
</dbReference>
<dbReference type="InterPro" id="IPR029058">
    <property type="entry name" value="AB_hydrolase_fold"/>
</dbReference>
<dbReference type="GO" id="GO:0005739">
    <property type="term" value="C:mitochondrion"/>
    <property type="evidence" value="ECO:0007669"/>
    <property type="project" value="TreeGrafter"/>
</dbReference>
<organism evidence="4 5">
    <name type="scientific">[Candida] arabinofermentans NRRL YB-2248</name>
    <dbReference type="NCBI Taxonomy" id="983967"/>
    <lineage>
        <taxon>Eukaryota</taxon>
        <taxon>Fungi</taxon>
        <taxon>Dikarya</taxon>
        <taxon>Ascomycota</taxon>
        <taxon>Saccharomycotina</taxon>
        <taxon>Pichiomycetes</taxon>
        <taxon>Pichiales</taxon>
        <taxon>Pichiaceae</taxon>
        <taxon>Ogataea</taxon>
        <taxon>Ogataea/Candida clade</taxon>
    </lineage>
</organism>
<dbReference type="STRING" id="983967.A0A1E4T190"/>
<evidence type="ECO:0000256" key="1">
    <source>
        <dbReference type="ARBA" id="ARBA00008645"/>
    </source>
</evidence>
<comment type="similarity">
    <text evidence="1">Belongs to the AB hydrolase superfamily.</text>
</comment>
<dbReference type="InterPro" id="IPR000073">
    <property type="entry name" value="AB_hydrolase_1"/>
</dbReference>
<dbReference type="AlphaFoldDB" id="A0A1E4T190"/>
<accession>A0A1E4T190</accession>
<dbReference type="EMBL" id="KV453852">
    <property type="protein sequence ID" value="ODV85488.1"/>
    <property type="molecule type" value="Genomic_DNA"/>
</dbReference>
<dbReference type="ESTHER" id="9asco-a0a1e4t190">
    <property type="family name" value="ABHD11-Acetyl_transferase"/>
</dbReference>
<dbReference type="Gene3D" id="3.40.50.1820">
    <property type="entry name" value="alpha/beta hydrolase"/>
    <property type="match status" value="1"/>
</dbReference>
<name>A0A1E4T190_9ASCO</name>
<sequence>MLSSVRRGFLSRSFHTTCKAYTTSYDGTPKPLISTSASSASYKADMPSVKLPYDKYSPSGTTTNNPLIFLHGLFGSKSNTRTVSKKLAELLNRDVYCLDLRNHGNAPHAPTHEYLGMCSDVEKFICDHGLNEANGLGLSGSVDGPIVIGHSMGGKVAMGISLRKPELIGGIIVVDNAPVGFTKGFSQFGKYVQALKKIERMGGTLKSLKDCDAVLAEVEPNDGVRQFLMTNLKRRQGGKDGYYCRVPLDVMGKGLDNVADWPFQESENCRYSGPSLFVRGTKSLYVADEYLAVIGKFFPRFEVRDVDAGHWLISEKPDEFIQAVVDWVEIKEDQ</sequence>
<dbReference type="PANTHER" id="PTHR46118:SF4">
    <property type="entry name" value="PROTEIN ABHD11"/>
    <property type="match status" value="1"/>
</dbReference>
<evidence type="ECO:0000256" key="2">
    <source>
        <dbReference type="ARBA" id="ARBA00022801"/>
    </source>
</evidence>
<dbReference type="PANTHER" id="PTHR46118">
    <property type="entry name" value="PROTEIN ABHD11"/>
    <property type="match status" value="1"/>
</dbReference>
<dbReference type="Pfam" id="PF12697">
    <property type="entry name" value="Abhydrolase_6"/>
    <property type="match status" value="1"/>
</dbReference>
<dbReference type="OrthoDB" id="8119704at2759"/>
<protein>
    <recommendedName>
        <fullName evidence="3">AB hydrolase-1 domain-containing protein</fullName>
    </recommendedName>
</protein>
<keyword evidence="2" id="KW-0378">Hydrolase</keyword>
<reference evidence="5" key="1">
    <citation type="submission" date="2016-04" db="EMBL/GenBank/DDBJ databases">
        <title>Comparative genomics of biotechnologically important yeasts.</title>
        <authorList>
            <consortium name="DOE Joint Genome Institute"/>
            <person name="Riley R."/>
            <person name="Haridas S."/>
            <person name="Wolfe K.H."/>
            <person name="Lopes M.R."/>
            <person name="Hittinger C.T."/>
            <person name="Goker M."/>
            <person name="Salamov A."/>
            <person name="Wisecaver J."/>
            <person name="Long T.M."/>
            <person name="Aerts A.L."/>
            <person name="Barry K."/>
            <person name="Choi C."/>
            <person name="Clum A."/>
            <person name="Coughlan A.Y."/>
            <person name="Deshpande S."/>
            <person name="Douglass A.P."/>
            <person name="Hanson S.J."/>
            <person name="Klenk H.-P."/>
            <person name="Labutti K."/>
            <person name="Lapidus A."/>
            <person name="Lindquist E."/>
            <person name="Lipzen A."/>
            <person name="Meier-Kolthoff J.P."/>
            <person name="Ohm R.A."/>
            <person name="Otillar R.P."/>
            <person name="Pangilinan J."/>
            <person name="Peng Y."/>
            <person name="Rokas A."/>
            <person name="Rosa C.A."/>
            <person name="Scheuner C."/>
            <person name="Sibirny A.A."/>
            <person name="Slot J.C."/>
            <person name="Stielow J.B."/>
            <person name="Sun H."/>
            <person name="Kurtzman C.P."/>
            <person name="Blackwell M."/>
            <person name="Grigoriev I.V."/>
            <person name="Jeffries T.W."/>
        </authorList>
    </citation>
    <scope>NUCLEOTIDE SEQUENCE [LARGE SCALE GENOMIC DNA]</scope>
    <source>
        <strain evidence="5">NRRL YB-2248</strain>
    </source>
</reference>
<dbReference type="Proteomes" id="UP000094801">
    <property type="component" value="Unassembled WGS sequence"/>
</dbReference>